<sequence length="171" mass="19521">MILRKYISPLSNTLLSGLLFAGVIFVFPVFALTPPPLILKGQSAENAPIEIRLTRDDIASLPQESITTSMPWINGKATFSGVNLQALLDHYQLKPGTIHFTALNKFTAELNWQDMETYQPVLAVRHNDEWMRVRDYGPFWLIFSLDTYPNLIDKGFLEKMVWQINEINVVP</sequence>
<reference evidence="1 2" key="1">
    <citation type="submission" date="2020-09" db="EMBL/GenBank/DDBJ databases">
        <title>Photobacterium sp. CAU 1568 isolated from sand of Sido Beach.</title>
        <authorList>
            <person name="Kim W."/>
        </authorList>
    </citation>
    <scope>NUCLEOTIDE SEQUENCE [LARGE SCALE GENOMIC DNA]</scope>
    <source>
        <strain evidence="1 2">CAU 1568</strain>
    </source>
</reference>
<keyword evidence="2" id="KW-1185">Reference proteome</keyword>
<gene>
    <name evidence="1" type="ORF">IFO68_07320</name>
</gene>
<evidence type="ECO:0000313" key="2">
    <source>
        <dbReference type="Proteomes" id="UP000649768"/>
    </source>
</evidence>
<dbReference type="EMBL" id="JACYTP010000003">
    <property type="protein sequence ID" value="MBD8512499.1"/>
    <property type="molecule type" value="Genomic_DNA"/>
</dbReference>
<dbReference type="RefSeq" id="WP_192015284.1">
    <property type="nucleotide sequence ID" value="NZ_JACYTP010000003.1"/>
</dbReference>
<comment type="caution">
    <text evidence="1">The sequence shown here is derived from an EMBL/GenBank/DDBJ whole genome shotgun (WGS) entry which is preliminary data.</text>
</comment>
<name>A0ABR9BIW5_9GAMM</name>
<evidence type="ECO:0000313" key="1">
    <source>
        <dbReference type="EMBL" id="MBD8512499.1"/>
    </source>
</evidence>
<organism evidence="1 2">
    <name type="scientific">Photobacterium arenosum</name>
    <dbReference type="NCBI Taxonomy" id="2774143"/>
    <lineage>
        <taxon>Bacteria</taxon>
        <taxon>Pseudomonadati</taxon>
        <taxon>Pseudomonadota</taxon>
        <taxon>Gammaproteobacteria</taxon>
        <taxon>Vibrionales</taxon>
        <taxon>Vibrionaceae</taxon>
        <taxon>Photobacterium</taxon>
    </lineage>
</organism>
<dbReference type="Proteomes" id="UP000649768">
    <property type="component" value="Unassembled WGS sequence"/>
</dbReference>
<accession>A0ABR9BIW5</accession>
<dbReference type="SUPFAM" id="SSF56524">
    <property type="entry name" value="Oxidoreductase molybdopterin-binding domain"/>
    <property type="match status" value="1"/>
</dbReference>
<dbReference type="Gene3D" id="3.90.420.10">
    <property type="entry name" value="Oxidoreductase, molybdopterin-binding domain"/>
    <property type="match status" value="1"/>
</dbReference>
<proteinExistence type="predicted"/>
<protein>
    <submittedName>
        <fullName evidence="1">Oxidoreductase</fullName>
    </submittedName>
</protein>
<dbReference type="InterPro" id="IPR036374">
    <property type="entry name" value="OxRdtase_Mopterin-bd_sf"/>
</dbReference>